<evidence type="ECO:0000256" key="1">
    <source>
        <dbReference type="ARBA" id="ARBA00010364"/>
    </source>
</evidence>
<comment type="similarity">
    <text evidence="1 2">Belongs to the UPF0235 family.</text>
</comment>
<proteinExistence type="inferred from homology"/>
<sequence length="106" mass="11440">MGLERVRRLQLAFLESVPVLHLKAKPNARANQLLVAPDGTVTIRLKAPAQDGKANACLLGYLAEVFGVAKSSLTLLSGHTAPFKKVEVAELSEEEFSQILAQFQVA</sequence>
<evidence type="ECO:0000256" key="2">
    <source>
        <dbReference type="HAMAP-Rule" id="MF_00634"/>
    </source>
</evidence>
<evidence type="ECO:0000313" key="3">
    <source>
        <dbReference type="EMBL" id="SNC68077.1"/>
    </source>
</evidence>
<dbReference type="SUPFAM" id="SSF69786">
    <property type="entry name" value="YggU-like"/>
    <property type="match status" value="1"/>
</dbReference>
<name>A0A212TPX3_9BACT</name>
<reference evidence="4" key="1">
    <citation type="submission" date="2017-06" db="EMBL/GenBank/DDBJ databases">
        <authorList>
            <person name="Varghese N."/>
            <person name="Submissions S."/>
        </authorList>
    </citation>
    <scope>NUCLEOTIDE SEQUENCE [LARGE SCALE GENOMIC DNA]</scope>
    <source>
        <strain evidence="4">DSM 11116</strain>
    </source>
</reference>
<dbReference type="Proteomes" id="UP000198131">
    <property type="component" value="Unassembled WGS sequence"/>
</dbReference>
<dbReference type="PANTHER" id="PTHR13420:SF7">
    <property type="entry name" value="UPF0235 PROTEIN C15ORF40"/>
    <property type="match status" value="1"/>
</dbReference>
<dbReference type="PANTHER" id="PTHR13420">
    <property type="entry name" value="UPF0235 PROTEIN C15ORF40"/>
    <property type="match status" value="1"/>
</dbReference>
<dbReference type="SMART" id="SM01152">
    <property type="entry name" value="DUF167"/>
    <property type="match status" value="1"/>
</dbReference>
<dbReference type="InterPro" id="IPR036591">
    <property type="entry name" value="YggU-like_sf"/>
</dbReference>
<evidence type="ECO:0000313" key="4">
    <source>
        <dbReference type="Proteomes" id="UP000198131"/>
    </source>
</evidence>
<dbReference type="HAMAP" id="MF_00634">
    <property type="entry name" value="UPF0235"/>
    <property type="match status" value="1"/>
</dbReference>
<dbReference type="NCBIfam" id="TIGR00251">
    <property type="entry name" value="DUF167 family protein"/>
    <property type="match status" value="1"/>
</dbReference>
<dbReference type="Gene3D" id="3.30.1200.10">
    <property type="entry name" value="YggU-like"/>
    <property type="match status" value="1"/>
</dbReference>
<gene>
    <name evidence="3" type="ORF">SAMN06265337_2170</name>
</gene>
<dbReference type="Pfam" id="PF02594">
    <property type="entry name" value="DUF167"/>
    <property type="match status" value="1"/>
</dbReference>
<dbReference type="GO" id="GO:0005737">
    <property type="term" value="C:cytoplasm"/>
    <property type="evidence" value="ECO:0007669"/>
    <property type="project" value="TreeGrafter"/>
</dbReference>
<organism evidence="3 4">
    <name type="scientific">Hymenobacter gelipurpurascens</name>
    <dbReference type="NCBI Taxonomy" id="89968"/>
    <lineage>
        <taxon>Bacteria</taxon>
        <taxon>Pseudomonadati</taxon>
        <taxon>Bacteroidota</taxon>
        <taxon>Cytophagia</taxon>
        <taxon>Cytophagales</taxon>
        <taxon>Hymenobacteraceae</taxon>
        <taxon>Hymenobacter</taxon>
    </lineage>
</organism>
<dbReference type="AlphaFoldDB" id="A0A212TPX3"/>
<protein>
    <recommendedName>
        <fullName evidence="2">UPF0235 protein SAMN06265337_2170</fullName>
    </recommendedName>
</protein>
<dbReference type="EMBL" id="FYEW01000001">
    <property type="protein sequence ID" value="SNC68077.1"/>
    <property type="molecule type" value="Genomic_DNA"/>
</dbReference>
<dbReference type="InterPro" id="IPR003746">
    <property type="entry name" value="DUF167"/>
</dbReference>
<keyword evidence="4" id="KW-1185">Reference proteome</keyword>
<accession>A0A212TPX3</accession>